<keyword evidence="1" id="KW-0732">Signal</keyword>
<evidence type="ECO:0000313" key="4">
    <source>
        <dbReference type="Proteomes" id="UP000664218"/>
    </source>
</evidence>
<comment type="caution">
    <text evidence="3">The sequence shown here is derived from an EMBL/GenBank/DDBJ whole genome shotgun (WGS) entry which is preliminary data.</text>
</comment>
<sequence>MRREKIKKPIYKKWWVWLLAIVIIGAALGGGEDEQTVADGGNEVAQEAADTPEEQPEELIEPSDEVVEVGIGVPAMIADVSFTVNSLEETKEISSGNEFIENATTEGKYVILEITVKNDKKEALTINSSYFSLETVDGVVYEPNTDGKVMMAMMDEDDFFLQQVNPGLSKTGKVVFEVGEDLDLNTAILKGQTGFWGTESVEISLKQ</sequence>
<gene>
    <name evidence="3" type="ORF">J3A84_07350</name>
</gene>
<keyword evidence="4" id="KW-1185">Reference proteome</keyword>
<proteinExistence type="predicted"/>
<feature type="domain" description="DUF4352" evidence="2">
    <location>
        <begin position="70"/>
        <end position="181"/>
    </location>
</feature>
<dbReference type="InterPro" id="IPR029051">
    <property type="entry name" value="DUF4352"/>
</dbReference>
<dbReference type="Gene3D" id="2.60.40.1240">
    <property type="match status" value="1"/>
</dbReference>
<protein>
    <submittedName>
        <fullName evidence="3">DUF4352 domain-containing protein</fullName>
    </submittedName>
</protein>
<evidence type="ECO:0000259" key="2">
    <source>
        <dbReference type="Pfam" id="PF11611"/>
    </source>
</evidence>
<dbReference type="Proteomes" id="UP000664218">
    <property type="component" value="Unassembled WGS sequence"/>
</dbReference>
<evidence type="ECO:0000256" key="1">
    <source>
        <dbReference type="ARBA" id="ARBA00022729"/>
    </source>
</evidence>
<dbReference type="AlphaFoldDB" id="A0A939KJA4"/>
<evidence type="ECO:0000313" key="3">
    <source>
        <dbReference type="EMBL" id="MBO1264841.1"/>
    </source>
</evidence>
<accession>A0A939KJA4</accession>
<organism evidence="3 4">
    <name type="scientific">Proteiniclasticum aestuarii</name>
    <dbReference type="NCBI Taxonomy" id="2817862"/>
    <lineage>
        <taxon>Bacteria</taxon>
        <taxon>Bacillati</taxon>
        <taxon>Bacillota</taxon>
        <taxon>Clostridia</taxon>
        <taxon>Eubacteriales</taxon>
        <taxon>Clostridiaceae</taxon>
        <taxon>Proteiniclasticum</taxon>
    </lineage>
</organism>
<dbReference type="InterPro" id="IPR029050">
    <property type="entry name" value="Immunoprotect_excell_Ig-like"/>
</dbReference>
<name>A0A939KJA4_9CLOT</name>
<dbReference type="EMBL" id="JAFNJU010000005">
    <property type="protein sequence ID" value="MBO1264841.1"/>
    <property type="molecule type" value="Genomic_DNA"/>
</dbReference>
<dbReference type="RefSeq" id="WP_207599370.1">
    <property type="nucleotide sequence ID" value="NZ_JAFNJU010000005.1"/>
</dbReference>
<dbReference type="Pfam" id="PF11611">
    <property type="entry name" value="DUF4352"/>
    <property type="match status" value="1"/>
</dbReference>
<reference evidence="3" key="1">
    <citation type="submission" date="2021-03" db="EMBL/GenBank/DDBJ databases">
        <title>Proteiniclasticum marinus sp. nov., isolated from tidal flat sediment.</title>
        <authorList>
            <person name="Namirimu T."/>
            <person name="Yang J.-A."/>
            <person name="Yang S.-H."/>
            <person name="Kim Y.-J."/>
            <person name="Kwon K.K."/>
        </authorList>
    </citation>
    <scope>NUCLEOTIDE SEQUENCE</scope>
    <source>
        <strain evidence="3">SCR006</strain>
    </source>
</reference>